<dbReference type="PANTHER" id="PTHR38436:SF1">
    <property type="entry name" value="ESTER CYCLASE"/>
    <property type="match status" value="1"/>
</dbReference>
<dbReference type="PANTHER" id="PTHR38436">
    <property type="entry name" value="POLYKETIDE CYCLASE SNOAL-LIKE DOMAIN"/>
    <property type="match status" value="1"/>
</dbReference>
<proteinExistence type="predicted"/>
<reference evidence="2" key="1">
    <citation type="journal article" date="2019" name="Int. J. Syst. Evol. Microbiol.">
        <title>The Global Catalogue of Microorganisms (GCM) 10K type strain sequencing project: providing services to taxonomists for standard genome sequencing and annotation.</title>
        <authorList>
            <consortium name="The Broad Institute Genomics Platform"/>
            <consortium name="The Broad Institute Genome Sequencing Center for Infectious Disease"/>
            <person name="Wu L."/>
            <person name="Ma J."/>
        </authorList>
    </citation>
    <scope>NUCLEOTIDE SEQUENCE [LARGE SCALE GENOMIC DNA]</scope>
    <source>
        <strain evidence="2">CGMCC 4.7405</strain>
    </source>
</reference>
<dbReference type="EMBL" id="JBHRZI010000005">
    <property type="protein sequence ID" value="MFC3890580.1"/>
    <property type="molecule type" value="Genomic_DNA"/>
</dbReference>
<dbReference type="Proteomes" id="UP001595690">
    <property type="component" value="Unassembled WGS sequence"/>
</dbReference>
<dbReference type="Pfam" id="PF07366">
    <property type="entry name" value="SnoaL"/>
    <property type="match status" value="1"/>
</dbReference>
<comment type="caution">
    <text evidence="1">The sequence shown here is derived from an EMBL/GenBank/DDBJ whole genome shotgun (WGS) entry which is preliminary data.</text>
</comment>
<organism evidence="1 2">
    <name type="scientific">Lentzea rhizosphaerae</name>
    <dbReference type="NCBI Taxonomy" id="2041025"/>
    <lineage>
        <taxon>Bacteria</taxon>
        <taxon>Bacillati</taxon>
        <taxon>Actinomycetota</taxon>
        <taxon>Actinomycetes</taxon>
        <taxon>Pseudonocardiales</taxon>
        <taxon>Pseudonocardiaceae</taxon>
        <taxon>Lentzea</taxon>
    </lineage>
</organism>
<protein>
    <submittedName>
        <fullName evidence="1">Ester cyclase</fullName>
    </submittedName>
</protein>
<sequence length="140" mass="15359">MTTTNKAAFSRFHDAVNSGDLDAISKAIDEVVAPDLVFHAPVPNGMTGPEALKQVWVTLLRAFPDIQVTTEEVVAEGDKVVYRNTVTGTHLGEYRGRPPTGRSVRYDEIFIIRFTDGLIAEIWGVVDVFGQLQQLQGEAS</sequence>
<evidence type="ECO:0000313" key="1">
    <source>
        <dbReference type="EMBL" id="MFC3890580.1"/>
    </source>
</evidence>
<gene>
    <name evidence="1" type="ORF">ACFOWZ_03785</name>
</gene>
<name>A0ABV8BMP6_9PSEU</name>
<dbReference type="RefSeq" id="WP_382368672.1">
    <property type="nucleotide sequence ID" value="NZ_JBHRZI010000005.1"/>
</dbReference>
<dbReference type="Gene3D" id="3.10.450.50">
    <property type="match status" value="1"/>
</dbReference>
<dbReference type="SUPFAM" id="SSF54427">
    <property type="entry name" value="NTF2-like"/>
    <property type="match status" value="1"/>
</dbReference>
<dbReference type="InterPro" id="IPR032710">
    <property type="entry name" value="NTF2-like_dom_sf"/>
</dbReference>
<accession>A0ABV8BMP6</accession>
<keyword evidence="2" id="KW-1185">Reference proteome</keyword>
<evidence type="ECO:0000313" key="2">
    <source>
        <dbReference type="Proteomes" id="UP001595690"/>
    </source>
</evidence>
<dbReference type="InterPro" id="IPR009959">
    <property type="entry name" value="Cyclase_SnoaL-like"/>
</dbReference>